<dbReference type="KEGG" id="bmic:BMR1_01G02876"/>
<dbReference type="EMBL" id="FO082871">
    <property type="protein sequence ID" value="SIO73426.1"/>
    <property type="molecule type" value="Genomic_DNA"/>
</dbReference>
<gene>
    <name evidence="3" type="ORF">BMR1_01G02876</name>
</gene>
<feature type="domain" description="MACPF" evidence="2">
    <location>
        <begin position="21"/>
        <end position="355"/>
    </location>
</feature>
<dbReference type="VEuPathDB" id="PiroplasmaDB:BMR1_01G02876"/>
<evidence type="ECO:0000256" key="1">
    <source>
        <dbReference type="SAM" id="SignalP"/>
    </source>
</evidence>
<reference evidence="3 4" key="3">
    <citation type="journal article" date="2016" name="Sci. Rep.">
        <title>Genome-wide diversity and gene expression profiling of Babesia microti isolates identify polymorphic genes that mediate host-pathogen interactions.</title>
        <authorList>
            <person name="Silva J.C."/>
            <person name="Cornillot E."/>
            <person name="McCracken C."/>
            <person name="Usmani-Brown S."/>
            <person name="Dwivedi A."/>
            <person name="Ifeonu O.O."/>
            <person name="Crabtree J."/>
            <person name="Gotia H.T."/>
            <person name="Virji A.Z."/>
            <person name="Reynes C."/>
            <person name="Colinge J."/>
            <person name="Kumar V."/>
            <person name="Lawres L."/>
            <person name="Pazzi J.E."/>
            <person name="Pablo J.V."/>
            <person name="Hung C."/>
            <person name="Brancato J."/>
            <person name="Kumari P."/>
            <person name="Orvis J."/>
            <person name="Tretina K."/>
            <person name="Chibucos M."/>
            <person name="Ott S."/>
            <person name="Sadzewicz L."/>
            <person name="Sengamalay N."/>
            <person name="Shetty A.C."/>
            <person name="Su Q."/>
            <person name="Tallon L."/>
            <person name="Fraser C.M."/>
            <person name="Frutos R."/>
            <person name="Molina D.M."/>
            <person name="Krause P.J."/>
            <person name="Ben Mamoun C."/>
        </authorList>
    </citation>
    <scope>NUCLEOTIDE SEQUENCE [LARGE SCALE GENOMIC DNA]</scope>
    <source>
        <strain evidence="3 4">RI</strain>
    </source>
</reference>
<sequence length="357" mass="38741">MTRRKFCILPLLAVCCLTRAKNVHKVAKNHRYHISDFLGAGYDVAMTQTDDSILPFKAPVLDVKWLSPGGRAPRPIGGWARPAESCSELIGDSEYSKENGTALSNRVKLDLSASVEQVGSGTLNLDYRGVGAHSNADSIKEFSKYITCSTYSSGLSTHFNWSKTHGFSKAVAELLSLKIGLKSELVPKLGLEAYRAAWTAFIEEFGTHVIKYVKMGGRIVSTIRVPASAEKSLQEHGLKLDVGVEASLKLGDLEVSVGTNVGLKKALEEFKNSCAINSTVWGGLLRDADLGGDLGAGDIRHWKSSLLSHAMPLEAVLEPLSNFMPASLEDDYRESLEGARAKGINSTAKDQRLRIYG</sequence>
<evidence type="ECO:0000313" key="4">
    <source>
        <dbReference type="Proteomes" id="UP000002899"/>
    </source>
</evidence>
<keyword evidence="4" id="KW-1185">Reference proteome</keyword>
<dbReference type="AlphaFoldDB" id="A0A1N6LX32"/>
<dbReference type="RefSeq" id="XP_021337525.1">
    <property type="nucleotide sequence ID" value="XM_021482937.1"/>
</dbReference>
<reference evidence="3 4" key="2">
    <citation type="journal article" date="2013" name="PLoS ONE">
        <title>Whole genome mapping and re-organization of the nuclear and mitochondrial genomes of Babesia microti isolates.</title>
        <authorList>
            <person name="Cornillot E."/>
            <person name="Dassouli A."/>
            <person name="Garg A."/>
            <person name="Pachikara N."/>
            <person name="Randazzo S."/>
            <person name="Depoix D."/>
            <person name="Carcy B."/>
            <person name="Delbecq S."/>
            <person name="Frutos R."/>
            <person name="Silva J.C."/>
            <person name="Sutton R."/>
            <person name="Krause P.J."/>
            <person name="Mamoun C.B."/>
        </authorList>
    </citation>
    <scope>NUCLEOTIDE SEQUENCE [LARGE SCALE GENOMIC DNA]</scope>
    <source>
        <strain evidence="3 4">RI</strain>
    </source>
</reference>
<name>A0A1N6LX32_BABMR</name>
<feature type="signal peptide" evidence="1">
    <location>
        <begin position="1"/>
        <end position="20"/>
    </location>
</feature>
<reference evidence="3 4" key="1">
    <citation type="journal article" date="2012" name="Nucleic Acids Res.">
        <title>Sequencing of the smallest Apicomplexan genome from the human pathogen Babesia microti.</title>
        <authorList>
            <person name="Cornillot E."/>
            <person name="Hadj-Kaddour K."/>
            <person name="Dassouli A."/>
            <person name="Noel B."/>
            <person name="Ranwez V."/>
            <person name="Vacherie B."/>
            <person name="Augagneur Y."/>
            <person name="Bres V."/>
            <person name="Duclos A."/>
            <person name="Randazzo S."/>
            <person name="Carcy B."/>
            <person name="Debierre-Grockiego F."/>
            <person name="Delbecq S."/>
            <person name="Moubri-Menage K."/>
            <person name="Shams-Eldin H."/>
            <person name="Usmani-Brown S."/>
            <person name="Bringaud F."/>
            <person name="Wincker P."/>
            <person name="Vivares C.P."/>
            <person name="Schwarz R.T."/>
            <person name="Schetters T.P."/>
            <person name="Krause P.J."/>
            <person name="Gorenflot A."/>
            <person name="Berry V."/>
            <person name="Barbe V."/>
            <person name="Ben Mamoun C."/>
        </authorList>
    </citation>
    <scope>NUCLEOTIDE SEQUENCE [LARGE SCALE GENOMIC DNA]</scope>
    <source>
        <strain evidence="3 4">RI</strain>
    </source>
</reference>
<feature type="chain" id="PRO_5012929849" description="MACPF domain-containing protein" evidence="1">
    <location>
        <begin position="21"/>
        <end position="357"/>
    </location>
</feature>
<dbReference type="Proteomes" id="UP000002899">
    <property type="component" value="Chromosome I"/>
</dbReference>
<protein>
    <recommendedName>
        <fullName evidence="2">MACPF domain-containing protein</fullName>
    </recommendedName>
</protein>
<dbReference type="Pfam" id="PF01823">
    <property type="entry name" value="MACPF"/>
    <property type="match status" value="1"/>
</dbReference>
<dbReference type="InterPro" id="IPR020864">
    <property type="entry name" value="MACPF"/>
</dbReference>
<evidence type="ECO:0000313" key="3">
    <source>
        <dbReference type="EMBL" id="SIO73426.1"/>
    </source>
</evidence>
<dbReference type="OrthoDB" id="1366754at2759"/>
<organism evidence="3 4">
    <name type="scientific">Babesia microti (strain RI)</name>
    <dbReference type="NCBI Taxonomy" id="1133968"/>
    <lineage>
        <taxon>Eukaryota</taxon>
        <taxon>Sar</taxon>
        <taxon>Alveolata</taxon>
        <taxon>Apicomplexa</taxon>
        <taxon>Aconoidasida</taxon>
        <taxon>Piroplasmida</taxon>
        <taxon>Babesiidae</taxon>
        <taxon>Babesia</taxon>
    </lineage>
</organism>
<dbReference type="GeneID" id="24423648"/>
<dbReference type="PROSITE" id="PS51412">
    <property type="entry name" value="MACPF_2"/>
    <property type="match status" value="1"/>
</dbReference>
<accession>A0A1N6LX32</accession>
<proteinExistence type="predicted"/>
<evidence type="ECO:0000259" key="2">
    <source>
        <dbReference type="PROSITE" id="PS51412"/>
    </source>
</evidence>
<keyword evidence="1" id="KW-0732">Signal</keyword>